<organism evidence="7 8">
    <name type="scientific">Trichogramma brassicae</name>
    <dbReference type="NCBI Taxonomy" id="86971"/>
    <lineage>
        <taxon>Eukaryota</taxon>
        <taxon>Metazoa</taxon>
        <taxon>Ecdysozoa</taxon>
        <taxon>Arthropoda</taxon>
        <taxon>Hexapoda</taxon>
        <taxon>Insecta</taxon>
        <taxon>Pterygota</taxon>
        <taxon>Neoptera</taxon>
        <taxon>Endopterygota</taxon>
        <taxon>Hymenoptera</taxon>
        <taxon>Apocrita</taxon>
        <taxon>Proctotrupomorpha</taxon>
        <taxon>Chalcidoidea</taxon>
        <taxon>Trichogrammatidae</taxon>
        <taxon>Trichogramma</taxon>
    </lineage>
</organism>
<comment type="subcellular location">
    <subcellularLocation>
        <location evidence="1">Nucleus</location>
    </subcellularLocation>
</comment>
<dbReference type="InterPro" id="IPR007019">
    <property type="entry name" value="SURF6"/>
</dbReference>
<feature type="region of interest" description="Disordered" evidence="5">
    <location>
        <begin position="134"/>
        <end position="213"/>
    </location>
</feature>
<keyword evidence="8" id="KW-1185">Reference proteome</keyword>
<dbReference type="Pfam" id="PF04935">
    <property type="entry name" value="SURF6"/>
    <property type="match status" value="1"/>
</dbReference>
<evidence type="ECO:0000256" key="5">
    <source>
        <dbReference type="SAM" id="MobiDB-lite"/>
    </source>
</evidence>
<dbReference type="GO" id="GO:0042274">
    <property type="term" value="P:ribosomal small subunit biogenesis"/>
    <property type="evidence" value="ECO:0007669"/>
    <property type="project" value="TreeGrafter"/>
</dbReference>
<evidence type="ECO:0000256" key="1">
    <source>
        <dbReference type="ARBA" id="ARBA00004123"/>
    </source>
</evidence>
<keyword evidence="4" id="KW-0175">Coiled coil</keyword>
<dbReference type="GO" id="GO:0003677">
    <property type="term" value="F:DNA binding"/>
    <property type="evidence" value="ECO:0007669"/>
    <property type="project" value="TreeGrafter"/>
</dbReference>
<sequence length="213" mass="24499">MVSIFYTKNLKYKVAEKKIKKQEKLAQRKLARLEAASAKKTVSIKEENGIEEEVPKPASKPKPIFNAQGNMVFSKFDFQEFGSEKKSNKGEKDPKKILKKIEETKNKVKELEKAGEIGKAQEIKEKMAWQSALAKASGEKVKDDPELLKKTIKRKEHQKKSSAKKWEARKEAVERGIQQRQDTRKENIMKRKKDVKMGKMKKAAKRGRVIPGF</sequence>
<evidence type="ECO:0000259" key="6">
    <source>
        <dbReference type="Pfam" id="PF04935"/>
    </source>
</evidence>
<dbReference type="Proteomes" id="UP000479190">
    <property type="component" value="Unassembled WGS sequence"/>
</dbReference>
<feature type="compositionally biased region" description="Basic residues" evidence="5">
    <location>
        <begin position="190"/>
        <end position="213"/>
    </location>
</feature>
<feature type="compositionally biased region" description="Basic and acidic residues" evidence="5">
    <location>
        <begin position="164"/>
        <end position="174"/>
    </location>
</feature>
<gene>
    <name evidence="7" type="ORF">TBRA_LOCUS16322</name>
</gene>
<feature type="coiled-coil region" evidence="4">
    <location>
        <begin position="12"/>
        <end position="39"/>
    </location>
</feature>
<dbReference type="InterPro" id="IPR029190">
    <property type="entry name" value="Rrp14/SURF6_C"/>
</dbReference>
<evidence type="ECO:0000256" key="2">
    <source>
        <dbReference type="ARBA" id="ARBA00005904"/>
    </source>
</evidence>
<dbReference type="PANTHER" id="PTHR14369:SF0">
    <property type="entry name" value="SURFEIT LOCUS PROTEIN 6"/>
    <property type="match status" value="1"/>
</dbReference>
<dbReference type="AlphaFoldDB" id="A0A6H5J3V1"/>
<feature type="compositionally biased region" description="Basic residues" evidence="5">
    <location>
        <begin position="150"/>
        <end position="163"/>
    </location>
</feature>
<name>A0A6H5J3V1_9HYME</name>
<evidence type="ECO:0000256" key="3">
    <source>
        <dbReference type="ARBA" id="ARBA00023242"/>
    </source>
</evidence>
<comment type="similarity">
    <text evidence="2">Belongs to the SURF6 family.</text>
</comment>
<dbReference type="GO" id="GO:0005730">
    <property type="term" value="C:nucleolus"/>
    <property type="evidence" value="ECO:0007669"/>
    <property type="project" value="TreeGrafter"/>
</dbReference>
<evidence type="ECO:0000256" key="4">
    <source>
        <dbReference type="SAM" id="Coils"/>
    </source>
</evidence>
<dbReference type="OrthoDB" id="444809at2759"/>
<proteinExistence type="inferred from homology"/>
<evidence type="ECO:0000313" key="8">
    <source>
        <dbReference type="Proteomes" id="UP000479190"/>
    </source>
</evidence>
<reference evidence="7 8" key="1">
    <citation type="submission" date="2020-02" db="EMBL/GenBank/DDBJ databases">
        <authorList>
            <person name="Ferguson B K."/>
        </authorList>
    </citation>
    <scope>NUCLEOTIDE SEQUENCE [LARGE SCALE GENOMIC DNA]</scope>
</reference>
<accession>A0A6H5J3V1</accession>
<feature type="compositionally biased region" description="Basic and acidic residues" evidence="5">
    <location>
        <begin position="137"/>
        <end position="149"/>
    </location>
</feature>
<feature type="domain" description="Ribosomal RNA-processing protein 14/surfeit locus protein 6 C-terminal" evidence="6">
    <location>
        <begin position="15"/>
        <end position="201"/>
    </location>
</feature>
<evidence type="ECO:0000313" key="7">
    <source>
        <dbReference type="EMBL" id="CAB0044734.1"/>
    </source>
</evidence>
<dbReference type="EMBL" id="CADCXV010001483">
    <property type="protein sequence ID" value="CAB0044734.1"/>
    <property type="molecule type" value="Genomic_DNA"/>
</dbReference>
<dbReference type="PANTHER" id="PTHR14369">
    <property type="entry name" value="SURFEIT LOCUS PROTEIN 6"/>
    <property type="match status" value="1"/>
</dbReference>
<keyword evidence="3" id="KW-0539">Nucleus</keyword>
<protein>
    <recommendedName>
        <fullName evidence="6">Ribosomal RNA-processing protein 14/surfeit locus protein 6 C-terminal domain-containing protein</fullName>
    </recommendedName>
</protein>
<dbReference type="GO" id="GO:0003723">
    <property type="term" value="F:RNA binding"/>
    <property type="evidence" value="ECO:0007669"/>
    <property type="project" value="TreeGrafter"/>
</dbReference>
<dbReference type="GO" id="GO:0042273">
    <property type="term" value="P:ribosomal large subunit biogenesis"/>
    <property type="evidence" value="ECO:0007669"/>
    <property type="project" value="TreeGrafter"/>
</dbReference>